<sequence length="101" mass="11440">MYIPLLVNDSCSANQCLRQSQKPSHLDTLNTAIGVFEETNPSNDFPQSILLLPQLSTPRHRAYPRARCRVCQQRRVPASPRRRLGQGTRSLVADEKKVPED</sequence>
<proteinExistence type="predicted"/>
<name>A0A7U2FA85_PHANO</name>
<dbReference type="EMBL" id="CP069034">
    <property type="protein sequence ID" value="QRD01422.1"/>
    <property type="molecule type" value="Genomic_DNA"/>
</dbReference>
<accession>A0A7U2FA85</accession>
<feature type="compositionally biased region" description="Basic and acidic residues" evidence="1">
    <location>
        <begin position="92"/>
        <end position="101"/>
    </location>
</feature>
<dbReference type="Proteomes" id="UP000663193">
    <property type="component" value="Chromosome 12"/>
</dbReference>
<keyword evidence="3" id="KW-1185">Reference proteome</keyword>
<dbReference type="VEuPathDB" id="FungiDB:JI435_416610"/>
<evidence type="ECO:0000313" key="3">
    <source>
        <dbReference type="Proteomes" id="UP000663193"/>
    </source>
</evidence>
<dbReference type="AlphaFoldDB" id="A0A7U2FA85"/>
<organism evidence="2 3">
    <name type="scientific">Phaeosphaeria nodorum (strain SN15 / ATCC MYA-4574 / FGSC 10173)</name>
    <name type="common">Glume blotch fungus</name>
    <name type="synonym">Parastagonospora nodorum</name>
    <dbReference type="NCBI Taxonomy" id="321614"/>
    <lineage>
        <taxon>Eukaryota</taxon>
        <taxon>Fungi</taxon>
        <taxon>Dikarya</taxon>
        <taxon>Ascomycota</taxon>
        <taxon>Pezizomycotina</taxon>
        <taxon>Dothideomycetes</taxon>
        <taxon>Pleosporomycetidae</taxon>
        <taxon>Pleosporales</taxon>
        <taxon>Pleosporineae</taxon>
        <taxon>Phaeosphaeriaceae</taxon>
        <taxon>Parastagonospora</taxon>
    </lineage>
</organism>
<evidence type="ECO:0000256" key="1">
    <source>
        <dbReference type="SAM" id="MobiDB-lite"/>
    </source>
</evidence>
<protein>
    <submittedName>
        <fullName evidence="2">Uncharacterized protein</fullName>
    </submittedName>
</protein>
<reference evidence="3" key="1">
    <citation type="journal article" date="2021" name="BMC Genomics">
        <title>Chromosome-level genome assembly and manually-curated proteome of model necrotroph Parastagonospora nodorum Sn15 reveals a genome-wide trove of candidate effector homologs, and redundancy of virulence-related functions within an accessory chromosome.</title>
        <authorList>
            <person name="Bertazzoni S."/>
            <person name="Jones D.A.B."/>
            <person name="Phan H.T."/>
            <person name="Tan K.-C."/>
            <person name="Hane J.K."/>
        </authorList>
    </citation>
    <scope>NUCLEOTIDE SEQUENCE [LARGE SCALE GENOMIC DNA]</scope>
    <source>
        <strain evidence="3">SN15 / ATCC MYA-4574 / FGSC 10173)</strain>
    </source>
</reference>
<feature type="region of interest" description="Disordered" evidence="1">
    <location>
        <begin position="77"/>
        <end position="101"/>
    </location>
</feature>
<evidence type="ECO:0000313" key="2">
    <source>
        <dbReference type="EMBL" id="QRD01422.1"/>
    </source>
</evidence>
<gene>
    <name evidence="2" type="ORF">JI435_416610</name>
</gene>